<keyword evidence="1" id="KW-0547">Nucleotide-binding</keyword>
<dbReference type="GO" id="GO:0005524">
    <property type="term" value="F:ATP binding"/>
    <property type="evidence" value="ECO:0007669"/>
    <property type="project" value="UniProtKB-KW"/>
</dbReference>
<feature type="compositionally biased region" description="Polar residues" evidence="5">
    <location>
        <begin position="351"/>
        <end position="365"/>
    </location>
</feature>
<dbReference type="CTD" id="45894"/>
<dbReference type="CDD" id="cd18793">
    <property type="entry name" value="SF2_C_SNF"/>
    <property type="match status" value="1"/>
</dbReference>
<dbReference type="InterPro" id="IPR038718">
    <property type="entry name" value="SNF2-like_sf"/>
</dbReference>
<feature type="domain" description="Helicase ATP-binding" evidence="6">
    <location>
        <begin position="726"/>
        <end position="952"/>
    </location>
</feature>
<dbReference type="InterPro" id="IPR049730">
    <property type="entry name" value="SNF2/RAD54-like_C"/>
</dbReference>
<protein>
    <submittedName>
        <fullName evidence="9">Transcription termination factor 2</fullName>
    </submittedName>
</protein>
<dbReference type="SUPFAM" id="SSF52540">
    <property type="entry name" value="P-loop containing nucleoside triphosphate hydrolases"/>
    <property type="match status" value="2"/>
</dbReference>
<evidence type="ECO:0000259" key="7">
    <source>
        <dbReference type="PROSITE" id="PS51194"/>
    </source>
</evidence>
<evidence type="ECO:0000256" key="1">
    <source>
        <dbReference type="ARBA" id="ARBA00022741"/>
    </source>
</evidence>
<evidence type="ECO:0000256" key="5">
    <source>
        <dbReference type="SAM" id="MobiDB-lite"/>
    </source>
</evidence>
<dbReference type="GO" id="GO:0016787">
    <property type="term" value="F:hydrolase activity"/>
    <property type="evidence" value="ECO:0007669"/>
    <property type="project" value="UniProtKB-KW"/>
</dbReference>
<evidence type="ECO:0000256" key="4">
    <source>
        <dbReference type="SAM" id="Coils"/>
    </source>
</evidence>
<reference evidence="9" key="1">
    <citation type="submission" date="2025-08" db="UniProtKB">
        <authorList>
            <consortium name="RefSeq"/>
        </authorList>
    </citation>
    <scope>IDENTIFICATION</scope>
    <source>
        <tissue evidence="9">Whole organism</tissue>
    </source>
</reference>
<dbReference type="PANTHER" id="PTHR45626:SF50">
    <property type="entry name" value="TRANSCRIPTION TERMINATION FACTOR 2"/>
    <property type="match status" value="1"/>
</dbReference>
<feature type="compositionally biased region" description="Polar residues" evidence="5">
    <location>
        <begin position="110"/>
        <end position="120"/>
    </location>
</feature>
<dbReference type="SMART" id="SM00487">
    <property type="entry name" value="DEXDc"/>
    <property type="match status" value="1"/>
</dbReference>
<keyword evidence="8" id="KW-1185">Reference proteome</keyword>
<dbReference type="OMA" id="WEREAND"/>
<feature type="coiled-coil region" evidence="4">
    <location>
        <begin position="537"/>
        <end position="604"/>
    </location>
</feature>
<organism evidence="8 9">
    <name type="scientific">Hyalella azteca</name>
    <name type="common">Amphipod</name>
    <dbReference type="NCBI Taxonomy" id="294128"/>
    <lineage>
        <taxon>Eukaryota</taxon>
        <taxon>Metazoa</taxon>
        <taxon>Ecdysozoa</taxon>
        <taxon>Arthropoda</taxon>
        <taxon>Crustacea</taxon>
        <taxon>Multicrustacea</taxon>
        <taxon>Malacostraca</taxon>
        <taxon>Eumalacostraca</taxon>
        <taxon>Peracarida</taxon>
        <taxon>Amphipoda</taxon>
        <taxon>Senticaudata</taxon>
        <taxon>Talitrida</taxon>
        <taxon>Talitroidea</taxon>
        <taxon>Hyalellidae</taxon>
        <taxon>Hyalella</taxon>
    </lineage>
</organism>
<feature type="compositionally biased region" description="Basic and acidic residues" evidence="5">
    <location>
        <begin position="390"/>
        <end position="404"/>
    </location>
</feature>
<proteinExistence type="predicted"/>
<evidence type="ECO:0000313" key="9">
    <source>
        <dbReference type="RefSeq" id="XP_018020105.1"/>
    </source>
</evidence>
<dbReference type="Gene3D" id="3.40.50.300">
    <property type="entry name" value="P-loop containing nucleotide triphosphate hydrolases"/>
    <property type="match status" value="1"/>
</dbReference>
<keyword evidence="2" id="KW-0378">Hydrolase</keyword>
<dbReference type="InterPro" id="IPR001650">
    <property type="entry name" value="Helicase_C-like"/>
</dbReference>
<feature type="region of interest" description="Disordered" evidence="5">
    <location>
        <begin position="477"/>
        <end position="511"/>
    </location>
</feature>
<dbReference type="InterPro" id="IPR000330">
    <property type="entry name" value="SNF2_N"/>
</dbReference>
<name>A0A8B7P2B3_HYAAZ</name>
<feature type="region of interest" description="Disordered" evidence="5">
    <location>
        <begin position="323"/>
        <end position="421"/>
    </location>
</feature>
<dbReference type="RefSeq" id="XP_018020105.1">
    <property type="nucleotide sequence ID" value="XM_018164616.2"/>
</dbReference>
<evidence type="ECO:0000256" key="3">
    <source>
        <dbReference type="ARBA" id="ARBA00022840"/>
    </source>
</evidence>
<dbReference type="Pfam" id="PF00271">
    <property type="entry name" value="Helicase_C"/>
    <property type="match status" value="1"/>
</dbReference>
<dbReference type="OrthoDB" id="423559at2759"/>
<dbReference type="Gene3D" id="3.40.50.10810">
    <property type="entry name" value="Tandem AAA-ATPase domain"/>
    <property type="match status" value="1"/>
</dbReference>
<sequence length="1358" mass="151413">MNESTNKLLKDAAEETLEASLTWSPVTRIEDKMLQLPVPETDESDTSASEILSGSDMSYVGASPAPSILALKKAKQSVRGTKNVVEINDDSIIDISHSFSDASDRRLLGESQTKTSSNIGPQKPLATLDDTHSLFSCTNNSLSTVARTKPAHETPSYRSSFNLEAKEMNTSNLKLNTSGFWRAPADTSSSDDELQISVDLTATNASLPNIDSSEAGLVNRLQNSGNRFSKISTPNRSNFLSGHRVSEVSLNCDEDNLQNRRENVVPETDEYLNATSHSHHSVEAAVRSKKASHIHAIDDSLAESPVIARNRKKTCAFIVSSDDDDDEGDSLVDHNDDASIDSFIDDRSRTDVSGSPPNNATSSFLSLKDVSMAGEDSISAAKPGGNYGMKETKTTDKSHQERRTSVMSSDPNSKFKKSGDRAYASNDASNLSIEEVPSLIYQKKKLAKNVKLSALPDNGGRLKQQIQELEQSLSDLSMNSSIHESSKSASDRAEESIVVVPSSSEDESADYATPMGKLTRVAESVNRYEPPKSPTLMKRLEDKNDETNEKLIDLKETLEKKKRLFQATNLRALDDGGDKLKKEINDIERELMMLELKADATEIVRHGAYQQYEQKNIGKLNLVNVDASSTTADGARYTKPDLPQNVIDALYSADQNYGARNYGGKISDARERQIVRVTSDTLEAFSQIIRNMPDVENINPDSVQEPRGLRVDLMPHQKRALVWLLWRESQEPPGGILADDMGLGKTLTMLSLILRHKELISEGVIDDFAMETLRDEDQSDEEISTKGGSKWLPRPRKQQLRKTQGTLVVCPASLMGQWEREANDRISRGRLSVLVYHGPRRDTSIGFICKHDVVITTYQLAMKEAFGKGGCSVKEKKSDGIPKLSRSDQGCLYQIGWARIILDEGHCIRNHKSQTAQAMCMLKGGRRWILSGTPVQNKEMDMFSLVRFLRIAPFDEYICWKHQITNSNVQGMRRLTMIVKAILLRRTKDQVDKSSGEKLVKLPDKKTIVHELSLSQEEREIYDRIFRLSRNSLYEYMKTHEEKEREKESKTKDTLSVDVTSADKFRFTPTLGQKDLLDESVKTHHLLVLLLRLRQICCHPTLIKAIVTGAAEDEQDVDTSDKENVDASLLAQLHDMTLQEPDDRLEEVKQRPKAEPFSLDNPVFDPAHESSKIERVFKELVEIKKKGRTDKLGNPDPNGNREKAVIVSQWTSMLKILREHLLLNGVKNHIIDGTVPVKDRTAIVADFNDNPKGPKVLLLSLGAGGVGLNLVGANHLFLLDMHWNPQLEAQACDRIYRVGQTRPVFIHKFVVDNTVEVKILELQKKKLQLAAEVLGGAKRSAGDNALSINDLAKIFDLQ</sequence>
<dbReference type="SMART" id="SM00490">
    <property type="entry name" value="HELICc"/>
    <property type="match status" value="1"/>
</dbReference>
<dbReference type="GO" id="GO:0006281">
    <property type="term" value="P:DNA repair"/>
    <property type="evidence" value="ECO:0007669"/>
    <property type="project" value="TreeGrafter"/>
</dbReference>
<evidence type="ECO:0000256" key="2">
    <source>
        <dbReference type="ARBA" id="ARBA00022801"/>
    </source>
</evidence>
<dbReference type="InterPro" id="IPR014001">
    <property type="entry name" value="Helicase_ATP-bd"/>
</dbReference>
<feature type="region of interest" description="Disordered" evidence="5">
    <location>
        <begin position="104"/>
        <end position="125"/>
    </location>
</feature>
<evidence type="ECO:0000259" key="6">
    <source>
        <dbReference type="PROSITE" id="PS51192"/>
    </source>
</evidence>
<accession>A0A8B7P2B3</accession>
<evidence type="ECO:0000313" key="8">
    <source>
        <dbReference type="Proteomes" id="UP000694843"/>
    </source>
</evidence>
<dbReference type="KEGG" id="hazt:108676529"/>
<dbReference type="Pfam" id="PF00176">
    <property type="entry name" value="SNF2-rel_dom"/>
    <property type="match status" value="1"/>
</dbReference>
<keyword evidence="3" id="KW-0067">ATP-binding</keyword>
<feature type="region of interest" description="Disordered" evidence="5">
    <location>
        <begin position="776"/>
        <end position="799"/>
    </location>
</feature>
<dbReference type="GO" id="GO:0005634">
    <property type="term" value="C:nucleus"/>
    <property type="evidence" value="ECO:0007669"/>
    <property type="project" value="TreeGrafter"/>
</dbReference>
<dbReference type="PROSITE" id="PS51194">
    <property type="entry name" value="HELICASE_CTER"/>
    <property type="match status" value="1"/>
</dbReference>
<feature type="compositionally biased region" description="Basic and acidic residues" evidence="5">
    <location>
        <begin position="484"/>
        <end position="495"/>
    </location>
</feature>
<dbReference type="GO" id="GO:0008094">
    <property type="term" value="F:ATP-dependent activity, acting on DNA"/>
    <property type="evidence" value="ECO:0007669"/>
    <property type="project" value="TreeGrafter"/>
</dbReference>
<gene>
    <name evidence="9" type="primary">LOC108676529</name>
</gene>
<dbReference type="InterPro" id="IPR050628">
    <property type="entry name" value="SNF2_RAD54_helicase_TF"/>
</dbReference>
<dbReference type="GeneID" id="108676529"/>
<dbReference type="InterPro" id="IPR027417">
    <property type="entry name" value="P-loop_NTPase"/>
</dbReference>
<dbReference type="PANTHER" id="PTHR45626">
    <property type="entry name" value="TRANSCRIPTION TERMINATION FACTOR 2-RELATED"/>
    <property type="match status" value="1"/>
</dbReference>
<dbReference type="PROSITE" id="PS51192">
    <property type="entry name" value="HELICASE_ATP_BIND_1"/>
    <property type="match status" value="1"/>
</dbReference>
<dbReference type="Proteomes" id="UP000694843">
    <property type="component" value="Unplaced"/>
</dbReference>
<feature type="domain" description="Helicase C-terminal" evidence="7">
    <location>
        <begin position="1175"/>
        <end position="1338"/>
    </location>
</feature>
<keyword evidence="4" id="KW-0175">Coiled coil</keyword>